<dbReference type="PANTHER" id="PTHR46638:SF1">
    <property type="entry name" value="CORRINOID ADENOSYLTRANSFERASE"/>
    <property type="match status" value="1"/>
</dbReference>
<gene>
    <name evidence="1" type="ORF">MNBD_ALPHA02-1727</name>
</gene>
<dbReference type="GO" id="GO:0008817">
    <property type="term" value="F:corrinoid adenosyltransferase activity"/>
    <property type="evidence" value="ECO:0007669"/>
    <property type="project" value="UniProtKB-EC"/>
</dbReference>
<keyword evidence="1" id="KW-0808">Transferase</keyword>
<dbReference type="EC" id="2.5.1.17" evidence="1"/>
<accession>A0A3B0RJ87</accession>
<dbReference type="InterPro" id="IPR003724">
    <property type="entry name" value="CblAdoTrfase_CobA"/>
</dbReference>
<dbReference type="PANTHER" id="PTHR46638">
    <property type="entry name" value="CORRINOID ADENOSYLTRANSFERASE"/>
    <property type="match status" value="1"/>
</dbReference>
<reference evidence="1" key="1">
    <citation type="submission" date="2018-06" db="EMBL/GenBank/DDBJ databases">
        <authorList>
            <person name="Zhirakovskaya E."/>
        </authorList>
    </citation>
    <scope>NUCLEOTIDE SEQUENCE</scope>
</reference>
<dbReference type="NCBIfam" id="NF004637">
    <property type="entry name" value="PRK05986.1"/>
    <property type="match status" value="1"/>
</dbReference>
<dbReference type="NCBIfam" id="TIGR00708">
    <property type="entry name" value="cobA"/>
    <property type="match status" value="1"/>
</dbReference>
<dbReference type="Pfam" id="PF02572">
    <property type="entry name" value="CobA_CobO_BtuR"/>
    <property type="match status" value="1"/>
</dbReference>
<dbReference type="PIRSF" id="PIRSF015617">
    <property type="entry name" value="Adensltrnsf_CobA"/>
    <property type="match status" value="1"/>
</dbReference>
<dbReference type="AlphaFoldDB" id="A0A3B0RJ87"/>
<protein>
    <submittedName>
        <fullName evidence="1">Cob(I)alamin adenosyltransferase @ Cob(I)alamin adenosyltransferase, clustered with cobalamin synthesis</fullName>
        <ecNumber evidence="1">2.5.1.17</ecNumber>
    </submittedName>
</protein>
<sequence>MTNDTEIHREKMQAVKAAHLARVKQNKKADRGLLMVHTGEGKGKSTAAYGTVLRALGWGHDVAIVQYVKGTWKTGEKEFFKLFPGLVRFEVMGQGFTWETQDKQRDIDAAEKAWAMSCGLMNSGDYDLVVLDELNIVLRDHYLDAGKVTEALLNRHNRTTVIVTGRNAPEGLLSAADLVTTMTKVKHPFDAGIKAARGIDF</sequence>
<dbReference type="GO" id="GO:0005524">
    <property type="term" value="F:ATP binding"/>
    <property type="evidence" value="ECO:0007669"/>
    <property type="project" value="InterPro"/>
</dbReference>
<proteinExistence type="predicted"/>
<dbReference type="CDD" id="cd00561">
    <property type="entry name" value="CobA_ACA"/>
    <property type="match status" value="1"/>
</dbReference>
<dbReference type="SUPFAM" id="SSF52540">
    <property type="entry name" value="P-loop containing nucleoside triphosphate hydrolases"/>
    <property type="match status" value="1"/>
</dbReference>
<dbReference type="GO" id="GO:0009236">
    <property type="term" value="P:cobalamin biosynthetic process"/>
    <property type="evidence" value="ECO:0007669"/>
    <property type="project" value="InterPro"/>
</dbReference>
<dbReference type="Gene3D" id="3.40.50.300">
    <property type="entry name" value="P-loop containing nucleotide triphosphate hydrolases"/>
    <property type="match status" value="1"/>
</dbReference>
<dbReference type="InterPro" id="IPR027417">
    <property type="entry name" value="P-loop_NTPase"/>
</dbReference>
<dbReference type="EMBL" id="UOED01000072">
    <property type="protein sequence ID" value="VAV92079.1"/>
    <property type="molecule type" value="Genomic_DNA"/>
</dbReference>
<name>A0A3B0RJ87_9ZZZZ</name>
<evidence type="ECO:0000313" key="1">
    <source>
        <dbReference type="EMBL" id="VAV92079.1"/>
    </source>
</evidence>
<organism evidence="1">
    <name type="scientific">hydrothermal vent metagenome</name>
    <dbReference type="NCBI Taxonomy" id="652676"/>
    <lineage>
        <taxon>unclassified sequences</taxon>
        <taxon>metagenomes</taxon>
        <taxon>ecological metagenomes</taxon>
    </lineage>
</organism>